<dbReference type="PANTHER" id="PTHR12778">
    <property type="entry name" value="SOLUTE CARRIER FAMILY 33 ACETYL-COA TRANSPORTER -RELATED"/>
    <property type="match status" value="1"/>
</dbReference>
<evidence type="ECO:0000256" key="4">
    <source>
        <dbReference type="ARBA" id="ARBA00022989"/>
    </source>
</evidence>
<feature type="transmembrane region" description="Helical" evidence="6">
    <location>
        <begin position="333"/>
        <end position="352"/>
    </location>
</feature>
<evidence type="ECO:0000313" key="8">
    <source>
        <dbReference type="EMBL" id="CAA9378419.1"/>
    </source>
</evidence>
<keyword evidence="3 6" id="KW-0812">Transmembrane</keyword>
<dbReference type="InterPro" id="IPR036259">
    <property type="entry name" value="MFS_trans_sf"/>
</dbReference>
<dbReference type="InterPro" id="IPR004752">
    <property type="entry name" value="AmpG_permease/AT-1"/>
</dbReference>
<feature type="transmembrane region" description="Helical" evidence="6">
    <location>
        <begin position="266"/>
        <end position="289"/>
    </location>
</feature>
<dbReference type="EMBL" id="CADCUQ010000127">
    <property type="protein sequence ID" value="CAA9378419.1"/>
    <property type="molecule type" value="Genomic_DNA"/>
</dbReference>
<dbReference type="GO" id="GO:0022857">
    <property type="term" value="F:transmembrane transporter activity"/>
    <property type="evidence" value="ECO:0007669"/>
    <property type="project" value="InterPro"/>
</dbReference>
<name>A0A6J4N568_9BACT</name>
<comment type="subcellular location">
    <subcellularLocation>
        <location evidence="1">Membrane</location>
        <topology evidence="1">Multi-pass membrane protein</topology>
    </subcellularLocation>
</comment>
<evidence type="ECO:0000259" key="7">
    <source>
        <dbReference type="PROSITE" id="PS50850"/>
    </source>
</evidence>
<dbReference type="AlphaFoldDB" id="A0A6J4N568"/>
<feature type="transmembrane region" description="Helical" evidence="6">
    <location>
        <begin position="12"/>
        <end position="36"/>
    </location>
</feature>
<evidence type="ECO:0000256" key="1">
    <source>
        <dbReference type="ARBA" id="ARBA00004141"/>
    </source>
</evidence>
<feature type="transmembrane region" description="Helical" evidence="6">
    <location>
        <begin position="42"/>
        <end position="60"/>
    </location>
</feature>
<sequence length="482" mass="50110">MFNLLATRRGRLVAFFLLYVTEGIPLGFTATAVATYMRTQGVGIAAIGTFVATLYLPWSFKWAAGPFVDLIYSDRLGRRRAWIVACQALMALTLVAAMPIDFAANLWLFTGVIFVHNVFAAVQDVAIDALAVSVLPPEERGTANGLMFAGAYAGHPIGGAGVLFLAPVIGFGATFLFVAGAILLITVFVALPLREAPTAGPVVGLDPGGDGHNDMDGVRAGDEGHRVNGQAGNARRQVGGPRLGRAAGEVWAYASTAVRAMFGSRAAFAGLVFALLPAGSYALSLALSTSLAVDLGMDESSIAWLSVASTVLAAGGCVLGGVLSDRIGRRRAIAIYVVLTAVPTATLGAYLWSRGWVRPPATPGATPVPGGLVTAFWVASLTYSLAHGLMYGSRTALFMDLCHPAVAATQFTAYMAVLNLVIAYSAWWEGRAIAAFGYPATLLIDAAFGLAGLAVLPLTLPKRGPQGFEVGGGTVPFATRAE</sequence>
<dbReference type="InterPro" id="IPR020846">
    <property type="entry name" value="MFS_dom"/>
</dbReference>
<dbReference type="SUPFAM" id="SSF103473">
    <property type="entry name" value="MFS general substrate transporter"/>
    <property type="match status" value="1"/>
</dbReference>
<reference evidence="8" key="1">
    <citation type="submission" date="2020-02" db="EMBL/GenBank/DDBJ databases">
        <authorList>
            <person name="Meier V. D."/>
        </authorList>
    </citation>
    <scope>NUCLEOTIDE SEQUENCE</scope>
    <source>
        <strain evidence="8">AVDCRST_MAG64</strain>
    </source>
</reference>
<dbReference type="Gene3D" id="1.20.1250.20">
    <property type="entry name" value="MFS general substrate transporter like domains"/>
    <property type="match status" value="2"/>
</dbReference>
<evidence type="ECO:0000256" key="3">
    <source>
        <dbReference type="ARBA" id="ARBA00022692"/>
    </source>
</evidence>
<feature type="transmembrane region" description="Helical" evidence="6">
    <location>
        <begin position="81"/>
        <end position="100"/>
    </location>
</feature>
<evidence type="ECO:0000256" key="2">
    <source>
        <dbReference type="ARBA" id="ARBA00022448"/>
    </source>
</evidence>
<feature type="transmembrane region" description="Helical" evidence="6">
    <location>
        <begin position="106"/>
        <end position="134"/>
    </location>
</feature>
<dbReference type="Pfam" id="PF07690">
    <property type="entry name" value="MFS_1"/>
    <property type="match status" value="1"/>
</dbReference>
<feature type="transmembrane region" description="Helical" evidence="6">
    <location>
        <begin position="405"/>
        <end position="427"/>
    </location>
</feature>
<protein>
    <recommendedName>
        <fullName evidence="7">Major facilitator superfamily (MFS) profile domain-containing protein</fullName>
    </recommendedName>
</protein>
<dbReference type="GO" id="GO:0016020">
    <property type="term" value="C:membrane"/>
    <property type="evidence" value="ECO:0007669"/>
    <property type="project" value="UniProtKB-SubCell"/>
</dbReference>
<gene>
    <name evidence="8" type="ORF">AVDCRST_MAG64-448</name>
</gene>
<feature type="domain" description="Major facilitator superfamily (MFS) profile" evidence="7">
    <location>
        <begin position="1"/>
        <end position="197"/>
    </location>
</feature>
<dbReference type="PROSITE" id="PS50850">
    <property type="entry name" value="MFS"/>
    <property type="match status" value="1"/>
</dbReference>
<accession>A0A6J4N568</accession>
<evidence type="ECO:0000256" key="6">
    <source>
        <dbReference type="SAM" id="Phobius"/>
    </source>
</evidence>
<evidence type="ECO:0000256" key="5">
    <source>
        <dbReference type="ARBA" id="ARBA00023136"/>
    </source>
</evidence>
<keyword evidence="5 6" id="KW-0472">Membrane</keyword>
<feature type="transmembrane region" description="Helical" evidence="6">
    <location>
        <begin position="433"/>
        <end position="456"/>
    </location>
</feature>
<proteinExistence type="predicted"/>
<feature type="transmembrane region" description="Helical" evidence="6">
    <location>
        <begin position="146"/>
        <end position="165"/>
    </location>
</feature>
<feature type="transmembrane region" description="Helical" evidence="6">
    <location>
        <begin position="301"/>
        <end position="321"/>
    </location>
</feature>
<feature type="transmembrane region" description="Helical" evidence="6">
    <location>
        <begin position="171"/>
        <end position="191"/>
    </location>
</feature>
<keyword evidence="4 6" id="KW-1133">Transmembrane helix</keyword>
<dbReference type="InterPro" id="IPR011701">
    <property type="entry name" value="MFS"/>
</dbReference>
<feature type="transmembrane region" description="Helical" evidence="6">
    <location>
        <begin position="372"/>
        <end position="393"/>
    </location>
</feature>
<keyword evidence="2" id="KW-0813">Transport</keyword>
<dbReference type="PANTHER" id="PTHR12778:SF10">
    <property type="entry name" value="MAJOR FACILITATOR SUPERFAMILY DOMAIN-CONTAINING PROTEIN 3"/>
    <property type="match status" value="1"/>
</dbReference>
<organism evidence="8">
    <name type="scientific">uncultured Phycisphaerae bacterium</name>
    <dbReference type="NCBI Taxonomy" id="904963"/>
    <lineage>
        <taxon>Bacteria</taxon>
        <taxon>Pseudomonadati</taxon>
        <taxon>Planctomycetota</taxon>
        <taxon>Phycisphaerae</taxon>
        <taxon>environmental samples</taxon>
    </lineage>
</organism>